<reference evidence="1 2" key="1">
    <citation type="journal article" date="2021" name="Genome Biol. Evol.">
        <title>The evolution of interdependence in a four-way mealybug symbiosis.</title>
        <authorList>
            <person name="Garber A.I."/>
            <person name="Kupper M."/>
            <person name="Laetsch D.R."/>
            <person name="Weldon S.R."/>
            <person name="Ladinsky M.S."/>
            <person name="Bjorkman P.J."/>
            <person name="McCutcheon J.P."/>
        </authorList>
    </citation>
    <scope>NUCLEOTIDE SEQUENCE [LARGE SCALE GENOMIC DNA]</scope>
    <source>
        <strain evidence="1">SOD</strain>
    </source>
</reference>
<dbReference type="Proteomes" id="UP000811282">
    <property type="component" value="Unassembled WGS sequence"/>
</dbReference>
<sequence length="485" mass="53536">MLASYLHAIATDWLGGNLLSLLFDGEYGEDDPDPSLLAFACLVVALDYQLPATPSLPERQWLQFPISVNQLFVKARRYWSLLVNIALPAQTTHWRAPGGAAQLPFVPKGKRRGATGEIAANGASHRPQALARHREDPPCGPSFGQQVWVRKCVPAAGRYREDTREENALTAVCTSSPKPAIGASVSSPQGYVTLSGALETLLTTAIGLAIPSRGSWPQRMLLGGMSLSATGARAEPRVDPDLYTPDQVTEVTPDQTTDVIPDQTTDVMPDRTTDVKSVDIKQPTPLFPVDTPQLATADVGVTPAPSRNSTRQQWLDYPLQRAQLNNIADVSNVPILGDFIDHHLPRDFYNRISHPIMIEALSNEEATGAEPLLLGTLLQKIYLQLLREINLIHASHIAYTHEVRQYLLHLHQLYRTMRHEWADVIATPPLGRFQLGSILSQYLNGPMAMTDFHGKYQIELDRLVPGALYCELEIFMQNEIGGIVE</sequence>
<accession>A0ABS5Y8H0</accession>
<name>A0ABS5Y8H0_9GAMM</name>
<dbReference type="RefSeq" id="WP_215668406.1">
    <property type="nucleotide sequence ID" value="NZ_JAFJYC010000001.1"/>
</dbReference>
<comment type="caution">
    <text evidence="1">The sequence shown here is derived from an EMBL/GenBank/DDBJ whole genome shotgun (WGS) entry which is preliminary data.</text>
</comment>
<dbReference type="EMBL" id="JAFJYC010000001">
    <property type="protein sequence ID" value="MBT9431256.1"/>
    <property type="molecule type" value="Genomic_DNA"/>
</dbReference>
<protein>
    <submittedName>
        <fullName evidence="1">Uncharacterized protein</fullName>
    </submittedName>
</protein>
<organism evidence="1 2">
    <name type="scientific">Candidatus Sodalis endolongispinus</name>
    <dbReference type="NCBI Taxonomy" id="2812662"/>
    <lineage>
        <taxon>Bacteria</taxon>
        <taxon>Pseudomonadati</taxon>
        <taxon>Pseudomonadota</taxon>
        <taxon>Gammaproteobacteria</taxon>
        <taxon>Enterobacterales</taxon>
        <taxon>Bruguierivoracaceae</taxon>
        <taxon>Sodalis</taxon>
    </lineage>
</organism>
<evidence type="ECO:0000313" key="1">
    <source>
        <dbReference type="EMBL" id="MBT9431256.1"/>
    </source>
</evidence>
<evidence type="ECO:0000313" key="2">
    <source>
        <dbReference type="Proteomes" id="UP000811282"/>
    </source>
</evidence>
<keyword evidence="2" id="KW-1185">Reference proteome</keyword>
<proteinExistence type="predicted"/>
<gene>
    <name evidence="1" type="ORF">JZM24_02115</name>
</gene>